<feature type="transmembrane region" description="Helical" evidence="8">
    <location>
        <begin position="78"/>
        <end position="99"/>
    </location>
</feature>
<feature type="transmembrane region" description="Helical" evidence="8">
    <location>
        <begin position="130"/>
        <end position="149"/>
    </location>
</feature>
<organism evidence="10 11">
    <name type="scientific">Sphingomonas agrestis</name>
    <dbReference type="NCBI Taxonomy" id="3080540"/>
    <lineage>
        <taxon>Bacteria</taxon>
        <taxon>Pseudomonadati</taxon>
        <taxon>Pseudomonadota</taxon>
        <taxon>Alphaproteobacteria</taxon>
        <taxon>Sphingomonadales</taxon>
        <taxon>Sphingomonadaceae</taxon>
        <taxon>Sphingomonas</taxon>
    </lineage>
</organism>
<keyword evidence="4 10" id="KW-0808">Transferase</keyword>
<keyword evidence="7 8" id="KW-0472">Membrane</keyword>
<evidence type="ECO:0000256" key="2">
    <source>
        <dbReference type="ARBA" id="ARBA00022475"/>
    </source>
</evidence>
<dbReference type="EC" id="2.4.-.-" evidence="10"/>
<gene>
    <name evidence="10" type="ORF">RZN05_12515</name>
</gene>
<dbReference type="PANTHER" id="PTHR33908">
    <property type="entry name" value="MANNOSYLTRANSFERASE YKCB-RELATED"/>
    <property type="match status" value="1"/>
</dbReference>
<keyword evidence="6 8" id="KW-1133">Transmembrane helix</keyword>
<accession>A0ABU3Y8T4</accession>
<evidence type="ECO:0000256" key="1">
    <source>
        <dbReference type="ARBA" id="ARBA00004651"/>
    </source>
</evidence>
<keyword evidence="2" id="KW-1003">Cell membrane</keyword>
<dbReference type="RefSeq" id="WP_317226938.1">
    <property type="nucleotide sequence ID" value="NZ_JAWJEJ010000001.1"/>
</dbReference>
<dbReference type="InterPro" id="IPR038731">
    <property type="entry name" value="RgtA/B/C-like"/>
</dbReference>
<evidence type="ECO:0000256" key="6">
    <source>
        <dbReference type="ARBA" id="ARBA00022989"/>
    </source>
</evidence>
<feature type="transmembrane region" description="Helical" evidence="8">
    <location>
        <begin position="161"/>
        <end position="189"/>
    </location>
</feature>
<dbReference type="Proteomes" id="UP001273531">
    <property type="component" value="Unassembled WGS sequence"/>
</dbReference>
<keyword evidence="5 8" id="KW-0812">Transmembrane</keyword>
<sequence>MIGRARADWLIVPILLAAAALRLGSAGYSLWFDEIAAVRFAEQPLELLWSGWMAREANPPLYYTLLKGWIALFGSSDLAVRALSVLIGIMGIGAAWWLARRIGGRGAGLAAAALLAVSTAHLDYSQEVRGYILAHSAALFGCIAMVAYLDRPRIAPLAGYVVAALVALYAHTTMVVFVALANAAMLWLLRGDRRALVRWLAANLIVGLLWSWWAWISLGQAGASSSTFGWIARPGVAQALEMTGVVYLPFYIAGEKVAMLPVLALAWLGGWAWFAVRERRPAVVLLAVLALGAPLLLWGLSQKLPIFLPRTLFWAAGPMAVLVALVRMRSVPVHTALLGLLLLLELGATLRWLPMRETEAWPQAIAAADAADPDAVLLVEGDAMGVAARHYLAQRGSRLRLMVLTPEVASDRWANGLAGAPHVDAAGARALLARERRVFVLIRGDYDPGRVLAPGGVAQPFYGTTGKRQPGLSLWRAHQPSPFVSSVVEKR</sequence>
<dbReference type="EMBL" id="JAWJEJ010000001">
    <property type="protein sequence ID" value="MDV3457810.1"/>
    <property type="molecule type" value="Genomic_DNA"/>
</dbReference>
<proteinExistence type="predicted"/>
<evidence type="ECO:0000259" key="9">
    <source>
        <dbReference type="Pfam" id="PF13231"/>
    </source>
</evidence>
<comment type="caution">
    <text evidence="10">The sequence shown here is derived from an EMBL/GenBank/DDBJ whole genome shotgun (WGS) entry which is preliminary data.</text>
</comment>
<evidence type="ECO:0000256" key="3">
    <source>
        <dbReference type="ARBA" id="ARBA00022676"/>
    </source>
</evidence>
<dbReference type="GO" id="GO:0016757">
    <property type="term" value="F:glycosyltransferase activity"/>
    <property type="evidence" value="ECO:0007669"/>
    <property type="project" value="UniProtKB-KW"/>
</dbReference>
<dbReference type="PANTHER" id="PTHR33908:SF3">
    <property type="entry name" value="UNDECAPRENYL PHOSPHATE-ALPHA-4-AMINO-4-DEOXY-L-ARABINOSE ARABINOSYL TRANSFERASE"/>
    <property type="match status" value="1"/>
</dbReference>
<keyword evidence="3 10" id="KW-0328">Glycosyltransferase</keyword>
<feature type="transmembrane region" description="Helical" evidence="8">
    <location>
        <begin position="195"/>
        <end position="218"/>
    </location>
</feature>
<dbReference type="Pfam" id="PF13231">
    <property type="entry name" value="PMT_2"/>
    <property type="match status" value="1"/>
</dbReference>
<keyword evidence="11" id="KW-1185">Reference proteome</keyword>
<comment type="subcellular location">
    <subcellularLocation>
        <location evidence="1">Cell membrane</location>
        <topology evidence="1">Multi-pass membrane protein</topology>
    </subcellularLocation>
</comment>
<evidence type="ECO:0000313" key="10">
    <source>
        <dbReference type="EMBL" id="MDV3457810.1"/>
    </source>
</evidence>
<reference evidence="10 11" key="1">
    <citation type="submission" date="2023-10" db="EMBL/GenBank/DDBJ databases">
        <title>Sphingomonas sp. HF-S4 16S ribosomal RNA gene Genome sequencing and assembly.</title>
        <authorList>
            <person name="Lee H."/>
        </authorList>
    </citation>
    <scope>NUCLEOTIDE SEQUENCE [LARGE SCALE GENOMIC DNA]</scope>
    <source>
        <strain evidence="10 11">HF-S4</strain>
    </source>
</reference>
<protein>
    <submittedName>
        <fullName evidence="10">Glycosyltransferase family 39 protein</fullName>
        <ecNumber evidence="10">2.4.-.-</ecNumber>
    </submittedName>
</protein>
<feature type="domain" description="Glycosyltransferase RgtA/B/C/D-like" evidence="9">
    <location>
        <begin position="58"/>
        <end position="209"/>
    </location>
</feature>
<feature type="transmembrane region" description="Helical" evidence="8">
    <location>
        <begin position="307"/>
        <end position="326"/>
    </location>
</feature>
<evidence type="ECO:0000256" key="7">
    <source>
        <dbReference type="ARBA" id="ARBA00023136"/>
    </source>
</evidence>
<evidence type="ECO:0000313" key="11">
    <source>
        <dbReference type="Proteomes" id="UP001273531"/>
    </source>
</evidence>
<dbReference type="InterPro" id="IPR050297">
    <property type="entry name" value="LipidA_mod_glycosyltrf_83"/>
</dbReference>
<evidence type="ECO:0000256" key="5">
    <source>
        <dbReference type="ARBA" id="ARBA00022692"/>
    </source>
</evidence>
<feature type="transmembrane region" description="Helical" evidence="8">
    <location>
        <begin position="333"/>
        <end position="353"/>
    </location>
</feature>
<name>A0ABU3Y8T4_9SPHN</name>
<feature type="transmembrane region" description="Helical" evidence="8">
    <location>
        <begin position="283"/>
        <end position="301"/>
    </location>
</feature>
<feature type="transmembrane region" description="Helical" evidence="8">
    <location>
        <begin position="258"/>
        <end position="276"/>
    </location>
</feature>
<evidence type="ECO:0000256" key="8">
    <source>
        <dbReference type="SAM" id="Phobius"/>
    </source>
</evidence>
<evidence type="ECO:0000256" key="4">
    <source>
        <dbReference type="ARBA" id="ARBA00022679"/>
    </source>
</evidence>